<dbReference type="AlphaFoldDB" id="A0A423T8Y3"/>
<proteinExistence type="inferred from homology"/>
<dbReference type="GO" id="GO:0005886">
    <property type="term" value="C:plasma membrane"/>
    <property type="evidence" value="ECO:0007669"/>
    <property type="project" value="UniProtKB-SubCell"/>
</dbReference>
<reference evidence="11 12" key="2">
    <citation type="submission" date="2019-01" db="EMBL/GenBank/DDBJ databases">
        <title>The decoding of complex shrimp genome reveals the adaptation for benthos swimmer, frequently molting mechanism and breeding impact on genome.</title>
        <authorList>
            <person name="Sun Y."/>
            <person name="Gao Y."/>
            <person name="Yu Y."/>
        </authorList>
    </citation>
    <scope>NUCLEOTIDE SEQUENCE [LARGE SCALE GENOMIC DNA]</scope>
    <source>
        <tissue evidence="11">Muscle</tissue>
    </source>
</reference>
<evidence type="ECO:0000256" key="1">
    <source>
        <dbReference type="ARBA" id="ARBA00004651"/>
    </source>
</evidence>
<dbReference type="OrthoDB" id="6506757at2759"/>
<dbReference type="SUPFAM" id="SSF53850">
    <property type="entry name" value="Periplasmic binding protein-like II"/>
    <property type="match status" value="1"/>
</dbReference>
<keyword evidence="5 9" id="KW-1133">Transmembrane helix</keyword>
<protein>
    <submittedName>
        <fullName evidence="11">Variant Ionotropic Glutamate Receptor</fullName>
    </submittedName>
</protein>
<evidence type="ECO:0000256" key="2">
    <source>
        <dbReference type="ARBA" id="ARBA00008685"/>
    </source>
</evidence>
<evidence type="ECO:0000259" key="10">
    <source>
        <dbReference type="Pfam" id="PF00060"/>
    </source>
</evidence>
<keyword evidence="3" id="KW-1003">Cell membrane</keyword>
<comment type="subcellular location">
    <subcellularLocation>
        <location evidence="1">Cell membrane</location>
        <topology evidence="1">Multi-pass membrane protein</topology>
    </subcellularLocation>
</comment>
<dbReference type="Proteomes" id="UP000283509">
    <property type="component" value="Unassembled WGS sequence"/>
</dbReference>
<evidence type="ECO:0000313" key="11">
    <source>
        <dbReference type="EMBL" id="ROT72930.1"/>
    </source>
</evidence>
<dbReference type="PANTHER" id="PTHR42643">
    <property type="entry name" value="IONOTROPIC RECEPTOR 20A-RELATED"/>
    <property type="match status" value="1"/>
</dbReference>
<comment type="caution">
    <text evidence="11">The sequence shown here is derived from an EMBL/GenBank/DDBJ whole genome shotgun (WGS) entry which is preliminary data.</text>
</comment>
<feature type="transmembrane region" description="Helical" evidence="9">
    <location>
        <begin position="130"/>
        <end position="149"/>
    </location>
</feature>
<dbReference type="InterPro" id="IPR052192">
    <property type="entry name" value="Insect_Ionotropic_Sensory_Rcpt"/>
</dbReference>
<dbReference type="GO" id="GO:0050906">
    <property type="term" value="P:detection of stimulus involved in sensory perception"/>
    <property type="evidence" value="ECO:0007669"/>
    <property type="project" value="UniProtKB-ARBA"/>
</dbReference>
<dbReference type="InterPro" id="IPR001320">
    <property type="entry name" value="Iontro_rcpt_C"/>
</dbReference>
<keyword evidence="7 11" id="KW-0675">Receptor</keyword>
<sequence>MSGVTLSNDAARNAAVDFSEPLYMDTQVISYKRPVLEADIAGFIKPYDTLMWILLAASMLVVLVAIFGVHVKENSLLFRRNNEVIKETPKLDSERKDPQQQKWESVWYSFQWTIGSTLAQSIPWVPRGSAVRVIAGLWLFSALIIASVYRSNLKAMLILPKLRLPFDSMEELVETDIPCNVPKGSMLYQAVLYAPPGSLLSRLKDQLVDSADADKGVQNLVLGVNAIFIGKSIIEFVAHHTFSQSNVPVSASYQTFQYPVLLGGTNCNVSIYSGAPTPIPRSSQVVPIVMSRSSRGNQLRYLVLLRWYQLQYLALLRDMKCISRSFQGYQLQCLAPLRDMKCNTSFFSGIPTARPLLQIAVTRTCPLYIASQTFFGATSLGLGFKKGSPLKAKVNPILRNLKEFGILDYLVRRETLYAKECLKQESLVGSAETLRPLKLKDFYGVFSLYAAGTFLASVVFLTELILRRKRRT</sequence>
<keyword evidence="6 9" id="KW-0472">Membrane</keyword>
<feature type="domain" description="Ionotropic glutamate receptor C-terminal" evidence="10">
    <location>
        <begin position="51"/>
        <end position="452"/>
    </location>
</feature>
<dbReference type="Pfam" id="PF00060">
    <property type="entry name" value="Lig_chan"/>
    <property type="match status" value="1"/>
</dbReference>
<evidence type="ECO:0000256" key="3">
    <source>
        <dbReference type="ARBA" id="ARBA00022475"/>
    </source>
</evidence>
<evidence type="ECO:0000256" key="7">
    <source>
        <dbReference type="ARBA" id="ARBA00023170"/>
    </source>
</evidence>
<accession>A0A423T8Y3</accession>
<evidence type="ECO:0000256" key="8">
    <source>
        <dbReference type="ARBA" id="ARBA00023180"/>
    </source>
</evidence>
<evidence type="ECO:0000256" key="9">
    <source>
        <dbReference type="SAM" id="Phobius"/>
    </source>
</evidence>
<organism evidence="11 12">
    <name type="scientific">Penaeus vannamei</name>
    <name type="common">Whiteleg shrimp</name>
    <name type="synonym">Litopenaeus vannamei</name>
    <dbReference type="NCBI Taxonomy" id="6689"/>
    <lineage>
        <taxon>Eukaryota</taxon>
        <taxon>Metazoa</taxon>
        <taxon>Ecdysozoa</taxon>
        <taxon>Arthropoda</taxon>
        <taxon>Crustacea</taxon>
        <taxon>Multicrustacea</taxon>
        <taxon>Malacostraca</taxon>
        <taxon>Eumalacostraca</taxon>
        <taxon>Eucarida</taxon>
        <taxon>Decapoda</taxon>
        <taxon>Dendrobranchiata</taxon>
        <taxon>Penaeoidea</taxon>
        <taxon>Penaeidae</taxon>
        <taxon>Penaeus</taxon>
    </lineage>
</organism>
<name>A0A423T8Y3_PENVA</name>
<keyword evidence="8" id="KW-0325">Glycoprotein</keyword>
<evidence type="ECO:0000256" key="4">
    <source>
        <dbReference type="ARBA" id="ARBA00022692"/>
    </source>
</evidence>
<comment type="similarity">
    <text evidence="2">Belongs to the glutamate-gated ion channel (TC 1.A.10.1) family.</text>
</comment>
<gene>
    <name evidence="11" type="ORF">C7M84_008656</name>
</gene>
<dbReference type="GO" id="GO:0015276">
    <property type="term" value="F:ligand-gated monoatomic ion channel activity"/>
    <property type="evidence" value="ECO:0007669"/>
    <property type="project" value="InterPro"/>
</dbReference>
<evidence type="ECO:0000256" key="6">
    <source>
        <dbReference type="ARBA" id="ARBA00023136"/>
    </source>
</evidence>
<keyword evidence="4 9" id="KW-0812">Transmembrane</keyword>
<feature type="transmembrane region" description="Helical" evidence="9">
    <location>
        <begin position="442"/>
        <end position="466"/>
    </location>
</feature>
<dbReference type="PANTHER" id="PTHR42643:SF24">
    <property type="entry name" value="IONOTROPIC RECEPTOR 60A"/>
    <property type="match status" value="1"/>
</dbReference>
<evidence type="ECO:0000256" key="5">
    <source>
        <dbReference type="ARBA" id="ARBA00022989"/>
    </source>
</evidence>
<feature type="transmembrane region" description="Helical" evidence="9">
    <location>
        <begin position="50"/>
        <end position="71"/>
    </location>
</feature>
<dbReference type="EMBL" id="QCYY01002088">
    <property type="protein sequence ID" value="ROT72930.1"/>
    <property type="molecule type" value="Genomic_DNA"/>
</dbReference>
<reference evidence="11 12" key="1">
    <citation type="submission" date="2018-04" db="EMBL/GenBank/DDBJ databases">
        <authorList>
            <person name="Zhang X."/>
            <person name="Yuan J."/>
            <person name="Li F."/>
            <person name="Xiang J."/>
        </authorList>
    </citation>
    <scope>NUCLEOTIDE SEQUENCE [LARGE SCALE GENOMIC DNA]</scope>
    <source>
        <tissue evidence="11">Muscle</tissue>
    </source>
</reference>
<dbReference type="Gene3D" id="1.10.287.70">
    <property type="match status" value="1"/>
</dbReference>
<evidence type="ECO:0000313" key="12">
    <source>
        <dbReference type="Proteomes" id="UP000283509"/>
    </source>
</evidence>
<keyword evidence="12" id="KW-1185">Reference proteome</keyword>